<dbReference type="EMBL" id="UINC01067885">
    <property type="protein sequence ID" value="SVB99999.1"/>
    <property type="molecule type" value="Genomic_DNA"/>
</dbReference>
<name>A0A382IL33_9ZZZZ</name>
<dbReference type="AlphaFoldDB" id="A0A382IL33"/>
<evidence type="ECO:0000313" key="1">
    <source>
        <dbReference type="EMBL" id="SVB99999.1"/>
    </source>
</evidence>
<protein>
    <submittedName>
        <fullName evidence="1">Uncharacterized protein</fullName>
    </submittedName>
</protein>
<sequence length="33" mass="3991">MLDPQQLRRDTVGVAEQLLRRRYTLDVDEFSRI</sequence>
<organism evidence="1">
    <name type="scientific">marine metagenome</name>
    <dbReference type="NCBI Taxonomy" id="408172"/>
    <lineage>
        <taxon>unclassified sequences</taxon>
        <taxon>metagenomes</taxon>
        <taxon>ecological metagenomes</taxon>
    </lineage>
</organism>
<gene>
    <name evidence="1" type="ORF">METZ01_LOCUS252853</name>
</gene>
<feature type="non-terminal residue" evidence="1">
    <location>
        <position position="33"/>
    </location>
</feature>
<feature type="non-terminal residue" evidence="1">
    <location>
        <position position="1"/>
    </location>
</feature>
<proteinExistence type="predicted"/>
<accession>A0A382IL33</accession>
<reference evidence="1" key="1">
    <citation type="submission" date="2018-05" db="EMBL/GenBank/DDBJ databases">
        <authorList>
            <person name="Lanie J.A."/>
            <person name="Ng W.-L."/>
            <person name="Kazmierczak K.M."/>
            <person name="Andrzejewski T.M."/>
            <person name="Davidsen T.M."/>
            <person name="Wayne K.J."/>
            <person name="Tettelin H."/>
            <person name="Glass J.I."/>
            <person name="Rusch D."/>
            <person name="Podicherti R."/>
            <person name="Tsui H.-C.T."/>
            <person name="Winkler M.E."/>
        </authorList>
    </citation>
    <scope>NUCLEOTIDE SEQUENCE</scope>
</reference>